<reference evidence="2" key="1">
    <citation type="journal article" date="2023" name="Mol. Phylogenet. Evol.">
        <title>Genome-scale phylogeny and comparative genomics of the fungal order Sordariales.</title>
        <authorList>
            <person name="Hensen N."/>
            <person name="Bonometti L."/>
            <person name="Westerberg I."/>
            <person name="Brannstrom I.O."/>
            <person name="Guillou S."/>
            <person name="Cros-Aarteil S."/>
            <person name="Calhoun S."/>
            <person name="Haridas S."/>
            <person name="Kuo A."/>
            <person name="Mondo S."/>
            <person name="Pangilinan J."/>
            <person name="Riley R."/>
            <person name="LaButti K."/>
            <person name="Andreopoulos B."/>
            <person name="Lipzen A."/>
            <person name="Chen C."/>
            <person name="Yan M."/>
            <person name="Daum C."/>
            <person name="Ng V."/>
            <person name="Clum A."/>
            <person name="Steindorff A."/>
            <person name="Ohm R.A."/>
            <person name="Martin F."/>
            <person name="Silar P."/>
            <person name="Natvig D.O."/>
            <person name="Lalanne C."/>
            <person name="Gautier V."/>
            <person name="Ament-Velasquez S.L."/>
            <person name="Kruys A."/>
            <person name="Hutchinson M.I."/>
            <person name="Powell A.J."/>
            <person name="Barry K."/>
            <person name="Miller A.N."/>
            <person name="Grigoriev I.V."/>
            <person name="Debuchy R."/>
            <person name="Gladieux P."/>
            <person name="Hiltunen Thoren M."/>
            <person name="Johannesson H."/>
        </authorList>
    </citation>
    <scope>NUCLEOTIDE SEQUENCE</scope>
    <source>
        <strain evidence="2">CBS 359.72</strain>
    </source>
</reference>
<dbReference type="NCBIfam" id="TIGR01428">
    <property type="entry name" value="HAD_type_II"/>
    <property type="match status" value="1"/>
</dbReference>
<dbReference type="Gene3D" id="3.40.50.1000">
    <property type="entry name" value="HAD superfamily/HAD-like"/>
    <property type="match status" value="1"/>
</dbReference>
<gene>
    <name evidence="2" type="ORF">C7999DRAFT_38889</name>
</gene>
<dbReference type="InterPro" id="IPR036412">
    <property type="entry name" value="HAD-like_sf"/>
</dbReference>
<dbReference type="EMBL" id="MU857617">
    <property type="protein sequence ID" value="KAK4249966.1"/>
    <property type="molecule type" value="Genomic_DNA"/>
</dbReference>
<proteinExistence type="predicted"/>
<dbReference type="InterPro" id="IPR023214">
    <property type="entry name" value="HAD_sf"/>
</dbReference>
<evidence type="ECO:0000313" key="3">
    <source>
        <dbReference type="Proteomes" id="UP001303647"/>
    </source>
</evidence>
<accession>A0AAN7CXM4</accession>
<comment type="caution">
    <text evidence="2">The sequence shown here is derived from an EMBL/GenBank/DDBJ whole genome shotgun (WGS) entry which is preliminary data.</text>
</comment>
<dbReference type="Pfam" id="PF00702">
    <property type="entry name" value="Hydrolase"/>
    <property type="match status" value="1"/>
</dbReference>
<dbReference type="Gene3D" id="1.10.150.240">
    <property type="entry name" value="Putative phosphatase, domain 2"/>
    <property type="match status" value="1"/>
</dbReference>
<reference evidence="2" key="2">
    <citation type="submission" date="2023-05" db="EMBL/GenBank/DDBJ databases">
        <authorList>
            <consortium name="Lawrence Berkeley National Laboratory"/>
            <person name="Steindorff A."/>
            <person name="Hensen N."/>
            <person name="Bonometti L."/>
            <person name="Westerberg I."/>
            <person name="Brannstrom I.O."/>
            <person name="Guillou S."/>
            <person name="Cros-Aarteil S."/>
            <person name="Calhoun S."/>
            <person name="Haridas S."/>
            <person name="Kuo A."/>
            <person name="Mondo S."/>
            <person name="Pangilinan J."/>
            <person name="Riley R."/>
            <person name="Labutti K."/>
            <person name="Andreopoulos B."/>
            <person name="Lipzen A."/>
            <person name="Chen C."/>
            <person name="Yanf M."/>
            <person name="Daum C."/>
            <person name="Ng V."/>
            <person name="Clum A."/>
            <person name="Ohm R."/>
            <person name="Martin F."/>
            <person name="Silar P."/>
            <person name="Natvig D."/>
            <person name="Lalanne C."/>
            <person name="Gautier V."/>
            <person name="Ament-Velasquez S.L."/>
            <person name="Kruys A."/>
            <person name="Hutchinson M.I."/>
            <person name="Powell A.J."/>
            <person name="Barry K."/>
            <person name="Miller A.N."/>
            <person name="Grigoriev I.V."/>
            <person name="Debuchy R."/>
            <person name="Gladieux P."/>
            <person name="Thoren M.H."/>
            <person name="Johannesson H."/>
        </authorList>
    </citation>
    <scope>NUCLEOTIDE SEQUENCE</scope>
    <source>
        <strain evidence="2">CBS 359.72</strain>
    </source>
</reference>
<name>A0AAN7CXM4_9PEZI</name>
<evidence type="ECO:0000313" key="2">
    <source>
        <dbReference type="EMBL" id="KAK4249966.1"/>
    </source>
</evidence>
<evidence type="ECO:0000256" key="1">
    <source>
        <dbReference type="ARBA" id="ARBA00022801"/>
    </source>
</evidence>
<dbReference type="PANTHER" id="PTHR43316:SF3">
    <property type="entry name" value="HALOACID DEHALOGENASE, TYPE II (AFU_ORTHOLOGUE AFUA_2G07750)-RELATED"/>
    <property type="match status" value="1"/>
</dbReference>
<keyword evidence="3" id="KW-1185">Reference proteome</keyword>
<dbReference type="SUPFAM" id="SSF56784">
    <property type="entry name" value="HAD-like"/>
    <property type="match status" value="1"/>
</dbReference>
<dbReference type="Proteomes" id="UP001303647">
    <property type="component" value="Unassembled WGS sequence"/>
</dbReference>
<dbReference type="InterPro" id="IPR051540">
    <property type="entry name" value="S-2-haloacid_dehalogenase"/>
</dbReference>
<organism evidence="2 3">
    <name type="scientific">Corynascus novoguineensis</name>
    <dbReference type="NCBI Taxonomy" id="1126955"/>
    <lineage>
        <taxon>Eukaryota</taxon>
        <taxon>Fungi</taxon>
        <taxon>Dikarya</taxon>
        <taxon>Ascomycota</taxon>
        <taxon>Pezizomycotina</taxon>
        <taxon>Sordariomycetes</taxon>
        <taxon>Sordariomycetidae</taxon>
        <taxon>Sordariales</taxon>
        <taxon>Chaetomiaceae</taxon>
        <taxon>Corynascus</taxon>
    </lineage>
</organism>
<dbReference type="GO" id="GO:0019120">
    <property type="term" value="F:hydrolase activity, acting on acid halide bonds, in C-halide compounds"/>
    <property type="evidence" value="ECO:0007669"/>
    <property type="project" value="InterPro"/>
</dbReference>
<dbReference type="AlphaFoldDB" id="A0AAN7CXM4"/>
<protein>
    <submittedName>
        <fullName evidence="2">HAD-like domain-containing protein</fullName>
    </submittedName>
</protein>
<dbReference type="InterPro" id="IPR023198">
    <property type="entry name" value="PGP-like_dom2"/>
</dbReference>
<keyword evidence="1" id="KW-0378">Hydrolase</keyword>
<dbReference type="PANTHER" id="PTHR43316">
    <property type="entry name" value="HYDROLASE, HALOACID DELAHOGENASE-RELATED"/>
    <property type="match status" value="1"/>
</dbReference>
<dbReference type="InterPro" id="IPR006328">
    <property type="entry name" value="2-HAD"/>
</dbReference>
<sequence>MAPIIAFDLYGTILSTDSIAVELAEIVGDDRAAKDLAALWRRYQLEYTWRINCMGHYRPFTTLTLASLRHAAANLDDGQGGGGLAALFTQDTEDRLMRAYNALHVFSDVPPAFRAIQQQQAVRDGSEAKDDGKVVEAYIFSNGTTSMITSSIANSPDLGGGSFGLGGVLRGLISVDEVRVYKPDRRAYEHLLKRVGKEGKPEDVWLVSSNPFDVVGAVSAGLRAAWVDRAGKGWIDRLMFEPTLVVSGVDEAVREIMKAAA</sequence>